<accession>A0A0B0MFG3</accession>
<evidence type="ECO:0000313" key="2">
    <source>
        <dbReference type="Proteomes" id="UP000032142"/>
    </source>
</evidence>
<proteinExistence type="predicted"/>
<reference evidence="2" key="1">
    <citation type="submission" date="2014-09" db="EMBL/GenBank/DDBJ databases">
        <authorList>
            <person name="Mudge J."/>
            <person name="Ramaraj T."/>
            <person name="Lindquist I.E."/>
            <person name="Bharti A.K."/>
            <person name="Sundararajan A."/>
            <person name="Cameron C.T."/>
            <person name="Woodward J.E."/>
            <person name="May G.D."/>
            <person name="Brubaker C."/>
            <person name="Broadhvest J."/>
            <person name="Wilkins T.A."/>
        </authorList>
    </citation>
    <scope>NUCLEOTIDE SEQUENCE</scope>
    <source>
        <strain evidence="2">cv. AKA8401</strain>
    </source>
</reference>
<dbReference type="AlphaFoldDB" id="A0A0B0MFG3"/>
<name>A0A0B0MFG3_GOSAR</name>
<dbReference type="EMBL" id="JRRC01065563">
    <property type="protein sequence ID" value="KHF99131.1"/>
    <property type="molecule type" value="Genomic_DNA"/>
</dbReference>
<keyword evidence="2" id="KW-1185">Reference proteome</keyword>
<organism evidence="1 2">
    <name type="scientific">Gossypium arboreum</name>
    <name type="common">Tree cotton</name>
    <name type="synonym">Gossypium nanking</name>
    <dbReference type="NCBI Taxonomy" id="29729"/>
    <lineage>
        <taxon>Eukaryota</taxon>
        <taxon>Viridiplantae</taxon>
        <taxon>Streptophyta</taxon>
        <taxon>Embryophyta</taxon>
        <taxon>Tracheophyta</taxon>
        <taxon>Spermatophyta</taxon>
        <taxon>Magnoliopsida</taxon>
        <taxon>eudicotyledons</taxon>
        <taxon>Gunneridae</taxon>
        <taxon>Pentapetalae</taxon>
        <taxon>rosids</taxon>
        <taxon>malvids</taxon>
        <taxon>Malvales</taxon>
        <taxon>Malvaceae</taxon>
        <taxon>Malvoideae</taxon>
        <taxon>Gossypium</taxon>
    </lineage>
</organism>
<protein>
    <submittedName>
        <fullName evidence="1">Uncharacterized protein</fullName>
    </submittedName>
</protein>
<dbReference type="Proteomes" id="UP000032142">
    <property type="component" value="Unassembled WGS sequence"/>
</dbReference>
<comment type="caution">
    <text evidence="1">The sequence shown here is derived from an EMBL/GenBank/DDBJ whole genome shotgun (WGS) entry which is preliminary data.</text>
</comment>
<evidence type="ECO:0000313" key="1">
    <source>
        <dbReference type="EMBL" id="KHF99131.1"/>
    </source>
</evidence>
<gene>
    <name evidence="1" type="ORF">F383_38178</name>
</gene>
<sequence>MDRSAFLEQFLAPSSPSSV</sequence>